<evidence type="ECO:0000256" key="2">
    <source>
        <dbReference type="ARBA" id="ARBA00008748"/>
    </source>
</evidence>
<comment type="catalytic activity">
    <reaction evidence="8 9">
        <text>butanoate + ATP = butanoyl phosphate + ADP</text>
        <dbReference type="Rhea" id="RHEA:13585"/>
        <dbReference type="ChEBI" id="CHEBI:17968"/>
        <dbReference type="ChEBI" id="CHEBI:30616"/>
        <dbReference type="ChEBI" id="CHEBI:58079"/>
        <dbReference type="ChEBI" id="CHEBI:456216"/>
        <dbReference type="EC" id="2.7.2.7"/>
    </reaction>
</comment>
<keyword evidence="4 9" id="KW-0808">Transferase</keyword>
<dbReference type="GO" id="GO:0008776">
    <property type="term" value="F:acetate kinase activity"/>
    <property type="evidence" value="ECO:0007669"/>
    <property type="project" value="TreeGrafter"/>
</dbReference>
<dbReference type="CDD" id="cd24011">
    <property type="entry name" value="ASKHA_NBD_BK"/>
    <property type="match status" value="1"/>
</dbReference>
<evidence type="ECO:0000256" key="7">
    <source>
        <dbReference type="ARBA" id="ARBA00022840"/>
    </source>
</evidence>
<dbReference type="NCBIfam" id="TIGR02707">
    <property type="entry name" value="butyr_kinase"/>
    <property type="match status" value="1"/>
</dbReference>
<evidence type="ECO:0000256" key="5">
    <source>
        <dbReference type="ARBA" id="ARBA00022741"/>
    </source>
</evidence>
<comment type="similarity">
    <text evidence="2 9 10">Belongs to the acetokinase family.</text>
</comment>
<dbReference type="SUPFAM" id="SSF53067">
    <property type="entry name" value="Actin-like ATPase domain"/>
    <property type="match status" value="2"/>
</dbReference>
<keyword evidence="7 9" id="KW-0067">ATP-binding</keyword>
<dbReference type="GO" id="GO:0005524">
    <property type="term" value="F:ATP binding"/>
    <property type="evidence" value="ECO:0007669"/>
    <property type="project" value="UniProtKB-KW"/>
</dbReference>
<dbReference type="GO" id="GO:0006083">
    <property type="term" value="P:acetate metabolic process"/>
    <property type="evidence" value="ECO:0007669"/>
    <property type="project" value="TreeGrafter"/>
</dbReference>
<protein>
    <recommendedName>
        <fullName evidence="9">Probable butyrate kinase</fullName>
        <shortName evidence="9">BK</shortName>
        <ecNumber evidence="9">2.7.2.7</ecNumber>
    </recommendedName>
    <alternativeName>
        <fullName evidence="9">Branched-chain carboxylic acid kinase</fullName>
    </alternativeName>
</protein>
<dbReference type="GO" id="GO:0005737">
    <property type="term" value="C:cytoplasm"/>
    <property type="evidence" value="ECO:0007669"/>
    <property type="project" value="UniProtKB-SubCell"/>
</dbReference>
<organism evidence="11 13">
    <name type="scientific">Peptostreptococcus anaerobius</name>
    <dbReference type="NCBI Taxonomy" id="1261"/>
    <lineage>
        <taxon>Bacteria</taxon>
        <taxon>Bacillati</taxon>
        <taxon>Bacillota</taxon>
        <taxon>Clostridia</taxon>
        <taxon>Peptostreptococcales</taxon>
        <taxon>Peptostreptococcaceae</taxon>
        <taxon>Peptostreptococcus</taxon>
    </lineage>
</organism>
<reference evidence="12 14" key="2">
    <citation type="submission" date="2018-06" db="EMBL/GenBank/DDBJ databases">
        <authorList>
            <consortium name="Pathogen Informatics"/>
            <person name="Doyle S."/>
        </authorList>
    </citation>
    <scope>NUCLEOTIDE SEQUENCE [LARGE SCALE GENOMIC DNA]</scope>
    <source>
        <strain evidence="12 14">NCTC11460</strain>
    </source>
</reference>
<evidence type="ECO:0000256" key="6">
    <source>
        <dbReference type="ARBA" id="ARBA00022777"/>
    </source>
</evidence>
<dbReference type="PATRIC" id="fig|1261.3.peg.1132"/>
<dbReference type="eggNOG" id="COG3426">
    <property type="taxonomic scope" value="Bacteria"/>
</dbReference>
<proteinExistence type="inferred from homology"/>
<dbReference type="Gene3D" id="3.30.420.40">
    <property type="match status" value="2"/>
</dbReference>
<dbReference type="NCBIfam" id="NF002834">
    <property type="entry name" value="PRK03011.1-5"/>
    <property type="match status" value="1"/>
</dbReference>
<dbReference type="EC" id="2.7.2.7" evidence="9"/>
<dbReference type="InterPro" id="IPR043129">
    <property type="entry name" value="ATPase_NBD"/>
</dbReference>
<dbReference type="Proteomes" id="UP000070326">
    <property type="component" value="Unassembled WGS sequence"/>
</dbReference>
<dbReference type="EMBL" id="LSQZ01000002">
    <property type="protein sequence ID" value="KXI14744.1"/>
    <property type="molecule type" value="Genomic_DNA"/>
</dbReference>
<dbReference type="InterPro" id="IPR000890">
    <property type="entry name" value="Aliphatic_acid_kin_short-chain"/>
</dbReference>
<dbReference type="STRING" id="1261.HMPREF3195_00115"/>
<dbReference type="PIRSF" id="PIRSF036458">
    <property type="entry name" value="Butyrate_kin"/>
    <property type="match status" value="1"/>
</dbReference>
<dbReference type="EMBL" id="UGTB01000004">
    <property type="protein sequence ID" value="SUB60216.1"/>
    <property type="molecule type" value="Genomic_DNA"/>
</dbReference>
<comment type="subcellular location">
    <subcellularLocation>
        <location evidence="1 9">Cytoplasm</location>
    </subcellularLocation>
</comment>
<evidence type="ECO:0000256" key="3">
    <source>
        <dbReference type="ARBA" id="ARBA00022490"/>
    </source>
</evidence>
<keyword evidence="5 9" id="KW-0547">Nucleotide-binding</keyword>
<dbReference type="PRINTS" id="PR00471">
    <property type="entry name" value="ACETATEKNASE"/>
</dbReference>
<dbReference type="HAMAP" id="MF_00542">
    <property type="entry name" value="Butyrate_kinase"/>
    <property type="match status" value="1"/>
</dbReference>
<keyword evidence="6 9" id="KW-0418">Kinase</keyword>
<keyword evidence="3 9" id="KW-0963">Cytoplasm</keyword>
<evidence type="ECO:0000256" key="4">
    <source>
        <dbReference type="ARBA" id="ARBA00022679"/>
    </source>
</evidence>
<evidence type="ECO:0000256" key="1">
    <source>
        <dbReference type="ARBA" id="ARBA00004496"/>
    </source>
</evidence>
<dbReference type="PANTHER" id="PTHR21060">
    <property type="entry name" value="ACETATE KINASE"/>
    <property type="match status" value="1"/>
</dbReference>
<accession>A0A135YZA9</accession>
<dbReference type="PROSITE" id="PS01076">
    <property type="entry name" value="ACETATE_KINASE_2"/>
    <property type="match status" value="1"/>
</dbReference>
<reference evidence="11 13" key="1">
    <citation type="submission" date="2016-02" db="EMBL/GenBank/DDBJ databases">
        <authorList>
            <person name="Wen L."/>
            <person name="He K."/>
            <person name="Yang H."/>
        </authorList>
    </citation>
    <scope>NUCLEOTIDE SEQUENCE [LARGE SCALE GENOMIC DNA]</scope>
    <source>
        <strain evidence="11 13">MJR8628A</strain>
    </source>
</reference>
<dbReference type="AlphaFoldDB" id="A0A135YZA9"/>
<dbReference type="Pfam" id="PF00871">
    <property type="entry name" value="Acetate_kinase"/>
    <property type="match status" value="1"/>
</dbReference>
<evidence type="ECO:0000313" key="13">
    <source>
        <dbReference type="Proteomes" id="UP000070326"/>
    </source>
</evidence>
<evidence type="ECO:0000256" key="9">
    <source>
        <dbReference type="HAMAP-Rule" id="MF_00542"/>
    </source>
</evidence>
<dbReference type="InterPro" id="IPR023865">
    <property type="entry name" value="Aliphatic_acid_kinase_CS"/>
</dbReference>
<evidence type="ECO:0000313" key="11">
    <source>
        <dbReference type="EMBL" id="KXI14744.1"/>
    </source>
</evidence>
<dbReference type="Proteomes" id="UP000255101">
    <property type="component" value="Unassembled WGS sequence"/>
</dbReference>
<evidence type="ECO:0000313" key="12">
    <source>
        <dbReference type="EMBL" id="SUB60216.1"/>
    </source>
</evidence>
<evidence type="ECO:0000256" key="8">
    <source>
        <dbReference type="ARBA" id="ARBA00048596"/>
    </source>
</evidence>
<name>A0A135YZA9_9FIRM</name>
<sequence length="377" mass="40898">MVYENVINKLIVLNGKLEVMMKDIFKILTINPGSTSTKIAVYDNDQEVFEKTLRHSSDEIGQFETIADQFNFRKDVIEGELKAADIKLEELDCVVGRGGLLKPIKGGTYSVSDDMIEDLRVGVSGQHASNLGGIIAREFSKELGIPAYIVDPVVVDELSDVARISGLADIERRSIFHALNQKAIARRYADEVGKKYDELNLIVGHMGGGISVGAHEKGSVIDVANALDGEGPFSPERSGGIPVGSLVQMCYSGEYSLADMKKKITGRGGLVSYLDTSDARDVEAMIEKGDKKAELVYDAMAYQIAKEIGSCSVVLEGKVDAILLTGGIAYSKMFTKKIIDKVSFIADVKVYPGEDEMAALALGGLRILRGEEEAKIY</sequence>
<dbReference type="InterPro" id="IPR011245">
    <property type="entry name" value="Butyrate_kin"/>
</dbReference>
<evidence type="ECO:0000313" key="14">
    <source>
        <dbReference type="Proteomes" id="UP000255101"/>
    </source>
</evidence>
<gene>
    <name evidence="12" type="primary">buk2_1</name>
    <name evidence="9" type="synonym">buk</name>
    <name evidence="11" type="ORF">HMPREF3195_00115</name>
    <name evidence="12" type="ORF">NCTC11460_00111</name>
</gene>
<dbReference type="GO" id="GO:0047761">
    <property type="term" value="F:butyrate kinase activity"/>
    <property type="evidence" value="ECO:0007669"/>
    <property type="project" value="UniProtKB-UniRule"/>
</dbReference>
<dbReference type="PROSITE" id="PS01075">
    <property type="entry name" value="ACETATE_KINASE_1"/>
    <property type="match status" value="1"/>
</dbReference>
<evidence type="ECO:0000256" key="10">
    <source>
        <dbReference type="RuleBase" id="RU003835"/>
    </source>
</evidence>
<dbReference type="PANTHER" id="PTHR21060:SF3">
    <property type="entry name" value="BUTYRATE KINASE 2-RELATED"/>
    <property type="match status" value="1"/>
</dbReference>